<evidence type="ECO:0000259" key="2">
    <source>
        <dbReference type="Pfam" id="PF14300"/>
    </source>
</evidence>
<feature type="domain" description="DNA mimic protein DMP19 C-terminal" evidence="2">
    <location>
        <begin position="299"/>
        <end position="411"/>
    </location>
</feature>
<sequence length="416" mass="48523">MKKYKKKDIEVALKQIAESIAYCRAQLENLIRDTQEYLEFSNKIEALQISETLVKGGDGTQYSLKDLRKSINLAMVAINDALEEDCNLTKEIATAFVSEELCTRLIRKAQEEAVQCKKELEKLKMKYEKDFDLWSYEKGLHVVAHKYHENFSISTLFSNTGEELFREGKKEEGMAFIKAAMKDFDDISDEITLYLLAGQYYIEHGEIQEGKEYLLKLCTETAENYEEAIASRGLTDVWEAYCYLVEEQIEMSEKPNQPKPIEQCTMLIGDILKLPEDKMIIALSEHLDERTRYGDNLSHLNQWERNIYDVITLSGEVNSGGFDFYLTHHCQRFNQVRKALLAMGAVSMVQLLDDVQEKFPTQKIPSSMRQIEDVLEEMTMRGIDFEKEDMRYYDAEEENLMEKLYLYIETNRKKLR</sequence>
<accession>A0A845QQ77</accession>
<comment type="caution">
    <text evidence="3">The sequence shown here is derived from an EMBL/GenBank/DDBJ whole genome shotgun (WGS) entry which is preliminary data.</text>
</comment>
<dbReference type="Gene3D" id="1.20.1420.60">
    <property type="match status" value="1"/>
</dbReference>
<evidence type="ECO:0000256" key="1">
    <source>
        <dbReference type="SAM" id="Coils"/>
    </source>
</evidence>
<dbReference type="EMBL" id="QXWK01000039">
    <property type="protein sequence ID" value="NBH62853.1"/>
    <property type="molecule type" value="Genomic_DNA"/>
</dbReference>
<gene>
    <name evidence="3" type="ORF">D0435_14505</name>
</gene>
<evidence type="ECO:0000313" key="4">
    <source>
        <dbReference type="Proteomes" id="UP000446866"/>
    </source>
</evidence>
<keyword evidence="4" id="KW-1185">Reference proteome</keyword>
<protein>
    <submittedName>
        <fullName evidence="3">DUF4375 domain-containing protein</fullName>
    </submittedName>
</protein>
<dbReference type="AlphaFoldDB" id="A0A845QQ77"/>
<proteinExistence type="predicted"/>
<feature type="coiled-coil region" evidence="1">
    <location>
        <begin position="64"/>
        <end position="126"/>
    </location>
</feature>
<dbReference type="RefSeq" id="WP_160203137.1">
    <property type="nucleotide sequence ID" value="NZ_QXWK01000039.1"/>
</dbReference>
<reference evidence="3 4" key="1">
    <citation type="submission" date="2018-08" db="EMBL/GenBank/DDBJ databases">
        <title>Murine metabolic-syndrome-specific gut microbial biobank.</title>
        <authorList>
            <person name="Liu C."/>
        </authorList>
    </citation>
    <scope>NUCLEOTIDE SEQUENCE [LARGE SCALE GENOMIC DNA]</scope>
    <source>
        <strain evidence="3 4">28</strain>
    </source>
</reference>
<name>A0A845QQ77_9FIRM</name>
<evidence type="ECO:0000313" key="3">
    <source>
        <dbReference type="EMBL" id="NBH62853.1"/>
    </source>
</evidence>
<organism evidence="3 4">
    <name type="scientific">Anaerotruncus colihominis</name>
    <dbReference type="NCBI Taxonomy" id="169435"/>
    <lineage>
        <taxon>Bacteria</taxon>
        <taxon>Bacillati</taxon>
        <taxon>Bacillota</taxon>
        <taxon>Clostridia</taxon>
        <taxon>Eubacteriales</taxon>
        <taxon>Oscillospiraceae</taxon>
        <taxon>Anaerotruncus</taxon>
    </lineage>
</organism>
<dbReference type="InterPro" id="IPR025402">
    <property type="entry name" value="DMP19_C"/>
</dbReference>
<dbReference type="Proteomes" id="UP000446866">
    <property type="component" value="Unassembled WGS sequence"/>
</dbReference>
<keyword evidence="1" id="KW-0175">Coiled coil</keyword>
<dbReference type="Pfam" id="PF14300">
    <property type="entry name" value="DMP19"/>
    <property type="match status" value="1"/>
</dbReference>